<evidence type="ECO:0000259" key="7">
    <source>
        <dbReference type="PROSITE" id="PS50850"/>
    </source>
</evidence>
<dbReference type="InterPro" id="IPR011701">
    <property type="entry name" value="MFS"/>
</dbReference>
<feature type="transmembrane region" description="Helical" evidence="6">
    <location>
        <begin position="27"/>
        <end position="54"/>
    </location>
</feature>
<keyword evidence="2 6" id="KW-0812">Transmembrane</keyword>
<comment type="caution">
    <text evidence="8">The sequence shown here is derived from an EMBL/GenBank/DDBJ whole genome shotgun (WGS) entry which is preliminary data.</text>
</comment>
<feature type="transmembrane region" description="Helical" evidence="6">
    <location>
        <begin position="60"/>
        <end position="82"/>
    </location>
</feature>
<dbReference type="InterPro" id="IPR020846">
    <property type="entry name" value="MFS_dom"/>
</dbReference>
<dbReference type="GO" id="GO:0022857">
    <property type="term" value="F:transmembrane transporter activity"/>
    <property type="evidence" value="ECO:0007669"/>
    <property type="project" value="InterPro"/>
</dbReference>
<evidence type="ECO:0000256" key="5">
    <source>
        <dbReference type="SAM" id="MobiDB-lite"/>
    </source>
</evidence>
<proteinExistence type="predicted"/>
<gene>
    <name evidence="8" type="ORF">BJ992_000893</name>
</gene>
<feature type="transmembrane region" description="Helical" evidence="6">
    <location>
        <begin position="94"/>
        <end position="114"/>
    </location>
</feature>
<feature type="transmembrane region" description="Helical" evidence="6">
    <location>
        <begin position="319"/>
        <end position="338"/>
    </location>
</feature>
<feature type="compositionally biased region" description="Gly residues" evidence="5">
    <location>
        <begin position="244"/>
        <end position="267"/>
    </location>
</feature>
<feature type="transmembrane region" description="Helical" evidence="6">
    <location>
        <begin position="292"/>
        <end position="313"/>
    </location>
</feature>
<feature type="transmembrane region" description="Helical" evidence="6">
    <location>
        <begin position="120"/>
        <end position="141"/>
    </location>
</feature>
<feature type="transmembrane region" description="Helical" evidence="6">
    <location>
        <begin position="442"/>
        <end position="461"/>
    </location>
</feature>
<feature type="region of interest" description="Disordered" evidence="5">
    <location>
        <begin position="221"/>
        <end position="271"/>
    </location>
</feature>
<dbReference type="RefSeq" id="WP_184978664.1">
    <property type="nucleotide sequence ID" value="NZ_BAAALO010000057.1"/>
</dbReference>
<dbReference type="PROSITE" id="PS50850">
    <property type="entry name" value="MFS"/>
    <property type="match status" value="1"/>
</dbReference>
<organism evidence="8 9">
    <name type="scientific">Sphaerisporangium rubeum</name>
    <dbReference type="NCBI Taxonomy" id="321317"/>
    <lineage>
        <taxon>Bacteria</taxon>
        <taxon>Bacillati</taxon>
        <taxon>Actinomycetota</taxon>
        <taxon>Actinomycetes</taxon>
        <taxon>Streptosporangiales</taxon>
        <taxon>Streptosporangiaceae</taxon>
        <taxon>Sphaerisporangium</taxon>
    </lineage>
</organism>
<evidence type="ECO:0000256" key="4">
    <source>
        <dbReference type="ARBA" id="ARBA00023136"/>
    </source>
</evidence>
<feature type="transmembrane region" description="Helical" evidence="6">
    <location>
        <begin position="153"/>
        <end position="171"/>
    </location>
</feature>
<accession>A0A7X0ID38</accession>
<feature type="transmembrane region" description="Helical" evidence="6">
    <location>
        <begin position="350"/>
        <end position="373"/>
    </location>
</feature>
<feature type="compositionally biased region" description="Polar residues" evidence="5">
    <location>
        <begin position="221"/>
        <end position="231"/>
    </location>
</feature>
<dbReference type="Gene3D" id="1.20.1250.20">
    <property type="entry name" value="MFS general substrate transporter like domains"/>
    <property type="match status" value="1"/>
</dbReference>
<dbReference type="EMBL" id="JACHIU010000001">
    <property type="protein sequence ID" value="MBB6471462.1"/>
    <property type="molecule type" value="Genomic_DNA"/>
</dbReference>
<keyword evidence="9" id="KW-1185">Reference proteome</keyword>
<feature type="transmembrane region" description="Helical" evidence="6">
    <location>
        <begin position="379"/>
        <end position="402"/>
    </location>
</feature>
<feature type="transmembrane region" description="Helical" evidence="6">
    <location>
        <begin position="414"/>
        <end position="436"/>
    </location>
</feature>
<dbReference type="PANTHER" id="PTHR23534:SF1">
    <property type="entry name" value="MAJOR FACILITATOR SUPERFAMILY PROTEIN"/>
    <property type="match status" value="1"/>
</dbReference>
<dbReference type="InterPro" id="IPR036259">
    <property type="entry name" value="MFS_trans_sf"/>
</dbReference>
<evidence type="ECO:0000313" key="8">
    <source>
        <dbReference type="EMBL" id="MBB6471462.1"/>
    </source>
</evidence>
<evidence type="ECO:0000256" key="3">
    <source>
        <dbReference type="ARBA" id="ARBA00022989"/>
    </source>
</evidence>
<evidence type="ECO:0000256" key="2">
    <source>
        <dbReference type="ARBA" id="ARBA00022692"/>
    </source>
</evidence>
<sequence length="471" mass="46189">MTPDSVPATVAPHKNERPDLRRLQRRTLGVLSAAQVAGGIGVATGAAVSSLLVADISGSVAISGFAGTATVLGAALLAIPAAQAANRSGRRTGLLLAYGLAVLGCVICVAAIAIRSWPLLLAGLVLAGGASAGNLAARYSATDLSPPGYAGRHLSLVVWAATIGSVTGPNLAGPAEQAAVALGLGREEGPFALAAVTFTVAAVIVVAGLRPDPLLVARGTAGNTGTSTGPRISTGPHISDGSGASDGGVAGGLGTADGPGTQDGRGGAAVRPKRTLRGSWRVVRETPDARRALVAIAASHTAMVSIMSMTPVHLDHGDAGLSIIGIVLSAHIAGMYVFSPLVGWLADRAGAIPVLVIGLCQLLLAAAIAASAAPGDVALLSLGLFLLGTGWSCGLVAGSALLSESVGIDHRPSAQGLSDLIMNVCGATGTMVAGVVVAAGSYAMLGVAVAVLVTLPAAWLLSARAGRAPAS</sequence>
<dbReference type="AlphaFoldDB" id="A0A7X0ID38"/>
<feature type="domain" description="Major facilitator superfamily (MFS) profile" evidence="7">
    <location>
        <begin position="27"/>
        <end position="466"/>
    </location>
</feature>
<keyword evidence="4 6" id="KW-0472">Membrane</keyword>
<dbReference type="Pfam" id="PF07690">
    <property type="entry name" value="MFS_1"/>
    <property type="match status" value="1"/>
</dbReference>
<dbReference type="Proteomes" id="UP000555564">
    <property type="component" value="Unassembled WGS sequence"/>
</dbReference>
<dbReference type="GO" id="GO:0005886">
    <property type="term" value="C:plasma membrane"/>
    <property type="evidence" value="ECO:0007669"/>
    <property type="project" value="UniProtKB-SubCell"/>
</dbReference>
<protein>
    <submittedName>
        <fullName evidence="8">MFS family permease</fullName>
    </submittedName>
</protein>
<evidence type="ECO:0000256" key="1">
    <source>
        <dbReference type="ARBA" id="ARBA00004651"/>
    </source>
</evidence>
<evidence type="ECO:0000313" key="9">
    <source>
        <dbReference type="Proteomes" id="UP000555564"/>
    </source>
</evidence>
<keyword evidence="3 6" id="KW-1133">Transmembrane helix</keyword>
<evidence type="ECO:0000256" key="6">
    <source>
        <dbReference type="SAM" id="Phobius"/>
    </source>
</evidence>
<dbReference type="PANTHER" id="PTHR23534">
    <property type="entry name" value="MFS PERMEASE"/>
    <property type="match status" value="1"/>
</dbReference>
<feature type="transmembrane region" description="Helical" evidence="6">
    <location>
        <begin position="191"/>
        <end position="209"/>
    </location>
</feature>
<comment type="subcellular location">
    <subcellularLocation>
        <location evidence="1">Cell membrane</location>
        <topology evidence="1">Multi-pass membrane protein</topology>
    </subcellularLocation>
</comment>
<dbReference type="SUPFAM" id="SSF103473">
    <property type="entry name" value="MFS general substrate transporter"/>
    <property type="match status" value="1"/>
</dbReference>
<name>A0A7X0ID38_9ACTN</name>
<reference evidence="8 9" key="1">
    <citation type="submission" date="2020-08" db="EMBL/GenBank/DDBJ databases">
        <title>Sequencing the genomes of 1000 actinobacteria strains.</title>
        <authorList>
            <person name="Klenk H.-P."/>
        </authorList>
    </citation>
    <scope>NUCLEOTIDE SEQUENCE [LARGE SCALE GENOMIC DNA]</scope>
    <source>
        <strain evidence="8 9">DSM 44936</strain>
    </source>
</reference>